<name>X1A7S9_9ZZZZ</name>
<gene>
    <name evidence="1" type="ORF">S01H4_27627</name>
</gene>
<dbReference type="Gene3D" id="1.25.40.10">
    <property type="entry name" value="Tetratricopeptide repeat domain"/>
    <property type="match status" value="1"/>
</dbReference>
<comment type="caution">
    <text evidence="1">The sequence shown here is derived from an EMBL/GenBank/DDBJ whole genome shotgun (WGS) entry which is preliminary data.</text>
</comment>
<evidence type="ECO:0008006" key="2">
    <source>
        <dbReference type="Google" id="ProtNLM"/>
    </source>
</evidence>
<reference evidence="1" key="1">
    <citation type="journal article" date="2014" name="Front. Microbiol.">
        <title>High frequency of phylogenetically diverse reductive dehalogenase-homologous genes in deep subseafloor sedimentary metagenomes.</title>
        <authorList>
            <person name="Kawai M."/>
            <person name="Futagami T."/>
            <person name="Toyoda A."/>
            <person name="Takaki Y."/>
            <person name="Nishi S."/>
            <person name="Hori S."/>
            <person name="Arai W."/>
            <person name="Tsubouchi T."/>
            <person name="Morono Y."/>
            <person name="Uchiyama I."/>
            <person name="Ito T."/>
            <person name="Fujiyama A."/>
            <person name="Inagaki F."/>
            <person name="Takami H."/>
        </authorList>
    </citation>
    <scope>NUCLEOTIDE SEQUENCE</scope>
    <source>
        <strain evidence="1">Expedition CK06-06</strain>
    </source>
</reference>
<dbReference type="EMBL" id="BART01013540">
    <property type="protein sequence ID" value="GAG78265.1"/>
    <property type="molecule type" value="Genomic_DNA"/>
</dbReference>
<organism evidence="1">
    <name type="scientific">marine sediment metagenome</name>
    <dbReference type="NCBI Taxonomy" id="412755"/>
    <lineage>
        <taxon>unclassified sequences</taxon>
        <taxon>metagenomes</taxon>
        <taxon>ecological metagenomes</taxon>
    </lineage>
</organism>
<protein>
    <recommendedName>
        <fullName evidence="2">Tetratricopeptide repeat protein</fullName>
    </recommendedName>
</protein>
<sequence length="188" mass="21155">QMRLAVELDPLNPFVLSLHGVQLCMAGDLEGCIRVIEDVLASTPGFGFGHGALRYAYRKLGEEDKSIAAMATDFRLTKNFPEGALVLETAYAEGGYTHAMLQAAKALEERSKTIHVEPLEIGWLYEAAGEYEQAIDWYEVGYQITGPMVPYMGINAIESELRSNPRFIKLLRDIKLDYWADRYSQENE</sequence>
<feature type="non-terminal residue" evidence="1">
    <location>
        <position position="1"/>
    </location>
</feature>
<accession>X1A7S9</accession>
<dbReference type="InterPro" id="IPR011990">
    <property type="entry name" value="TPR-like_helical_dom_sf"/>
</dbReference>
<proteinExistence type="predicted"/>
<dbReference type="SUPFAM" id="SSF48452">
    <property type="entry name" value="TPR-like"/>
    <property type="match status" value="1"/>
</dbReference>
<evidence type="ECO:0000313" key="1">
    <source>
        <dbReference type="EMBL" id="GAG78265.1"/>
    </source>
</evidence>
<dbReference type="AlphaFoldDB" id="X1A7S9"/>